<dbReference type="Proteomes" id="UP001549145">
    <property type="component" value="Unassembled WGS sequence"/>
</dbReference>
<sequence>MNAPAAPPADITETNRAVARMLAGALGGRPSVARHADETGRSHVDILTCRDAPRPGLTACATVTLANHPLYQDGVEFPGRCEILGVGTDRDVARMLAACAFQVIDGRWFLAPGIVFPGLLTGLSASLAHVLFVPPVLLEARLQTLPTPDAALAFLQAVPISQAEYAFAEESGGDTLEDLFATRGTDLFDLQRPSVL</sequence>
<dbReference type="EMBL" id="JBEPMM010000029">
    <property type="protein sequence ID" value="MET3695480.1"/>
    <property type="molecule type" value="Genomic_DNA"/>
</dbReference>
<protein>
    <recommendedName>
        <fullName evidence="1">Suppressor of fused-like domain-containing protein</fullName>
    </recommendedName>
</protein>
<name>A0ABV2LF73_9HYPH</name>
<feature type="domain" description="Suppressor of fused-like" evidence="1">
    <location>
        <begin position="41"/>
        <end position="193"/>
    </location>
</feature>
<keyword evidence="3" id="KW-1185">Reference proteome</keyword>
<dbReference type="Pfam" id="PF05076">
    <property type="entry name" value="SUFU"/>
    <property type="match status" value="1"/>
</dbReference>
<reference evidence="2 3" key="1">
    <citation type="submission" date="2024-06" db="EMBL/GenBank/DDBJ databases">
        <title>Genomic Encyclopedia of Type Strains, Phase IV (KMG-IV): sequencing the most valuable type-strain genomes for metagenomic binning, comparative biology and taxonomic classification.</title>
        <authorList>
            <person name="Goeker M."/>
        </authorList>
    </citation>
    <scope>NUCLEOTIDE SEQUENCE [LARGE SCALE GENOMIC DNA]</scope>
    <source>
        <strain evidence="2 3">DSM 21331</strain>
    </source>
</reference>
<organism evidence="2 3">
    <name type="scientific">Methylobacterium goesingense</name>
    <dbReference type="NCBI Taxonomy" id="243690"/>
    <lineage>
        <taxon>Bacteria</taxon>
        <taxon>Pseudomonadati</taxon>
        <taxon>Pseudomonadota</taxon>
        <taxon>Alphaproteobacteria</taxon>
        <taxon>Hyphomicrobiales</taxon>
        <taxon>Methylobacteriaceae</taxon>
        <taxon>Methylobacterium</taxon>
    </lineage>
</organism>
<dbReference type="RefSeq" id="WP_238278069.1">
    <property type="nucleotide sequence ID" value="NZ_BPQL01000028.1"/>
</dbReference>
<accession>A0ABV2LF73</accession>
<proteinExistence type="predicted"/>
<evidence type="ECO:0000313" key="2">
    <source>
        <dbReference type="EMBL" id="MET3695480.1"/>
    </source>
</evidence>
<comment type="caution">
    <text evidence="2">The sequence shown here is derived from an EMBL/GenBank/DDBJ whole genome shotgun (WGS) entry which is preliminary data.</text>
</comment>
<gene>
    <name evidence="2" type="ORF">ABID43_005048</name>
</gene>
<evidence type="ECO:0000313" key="3">
    <source>
        <dbReference type="Proteomes" id="UP001549145"/>
    </source>
</evidence>
<evidence type="ECO:0000259" key="1">
    <source>
        <dbReference type="Pfam" id="PF05076"/>
    </source>
</evidence>
<dbReference type="InterPro" id="IPR020941">
    <property type="entry name" value="SUFU-like_domain"/>
</dbReference>